<dbReference type="Pfam" id="PF25053">
    <property type="entry name" value="DUF7791"/>
    <property type="match status" value="1"/>
</dbReference>
<evidence type="ECO:0000256" key="1">
    <source>
        <dbReference type="ARBA" id="ARBA00022737"/>
    </source>
</evidence>
<gene>
    <name evidence="5" type="ORF">GOMPHAMPRED_004824</name>
</gene>
<sequence>MDPLSVLSVVGNAVQFVQFTFGLLNSSKKIYNSASGSSADCEDLKKIYSKLSTFSNQLVDTSFTVANAALDHTSELQEIARACKEDCEKLLVLVSKLRLRSNTSKRRWQSFSKAILELWTAKDLEKLKTRIAEARGLLILKLCTMSCECITVSTNDLRQLKTDMKQAWRDRTQQSEDLLKSMDQIRSEIERIEATVIDMRTLSVNRNLSEAELEVLTEQVKALGLSGKEFTRHNALLQGLDFEKRSVRHESIPEAHQKTFRWIFDSSSPVRDSPGMRFVDWLKGDHNLFWISGRPGSGKSTLMKYIADSNEIKHYLRCWGGSRRLILASHYFWSAGTSMQRSWEGLLRSLLFDIFMQTPKVMNTVCESLWKGLDMAQLSSFNWNRSHLGAVMFKLAQIDRLPVRICFLIDGLDEFEGDQFELSRALQDLSSCRDIKICLSSRPWNVFEDSFGLESRNKLYVHELTRDDILHYSESRLYDHPRWSTGSVDQNLLSRLVNQITDRAQGVFMGVFGHQDASLSDLTKRLESLPVDLEIFFKHILSSVEPFYHEKMAGTLLITITAKEPLPLLVHSFHELEYADPDFALKLPIAAMPEEEVQELRNLTVRRLNGWCKGLVETRDDCVEFIHRTVRDFLQTEEMTSLLRQKVPDTFNGSLSILRSYWARKKRIPPATTIQQTYSIHRNRGYGETWQDVLEWAGTVQHEDPHSRIQCELLLDDMEEASLLLLQSGHLSVLLDRSHSQLFMRTFFREQVIEHALVDYISRKLEKNANYFANLLSAPLSIA</sequence>
<feature type="domain" description="Nephrocystin 3-like N-terminal" evidence="3">
    <location>
        <begin position="277"/>
        <end position="442"/>
    </location>
</feature>
<dbReference type="EMBL" id="CAJPDQ010000003">
    <property type="protein sequence ID" value="CAF9906639.1"/>
    <property type="molecule type" value="Genomic_DNA"/>
</dbReference>
<evidence type="ECO:0000259" key="4">
    <source>
        <dbReference type="Pfam" id="PF25053"/>
    </source>
</evidence>
<dbReference type="InterPro" id="IPR027417">
    <property type="entry name" value="P-loop_NTPase"/>
</dbReference>
<dbReference type="PANTHER" id="PTHR10039">
    <property type="entry name" value="AMELOGENIN"/>
    <property type="match status" value="1"/>
</dbReference>
<dbReference type="InterPro" id="IPR056884">
    <property type="entry name" value="NPHP3-like_N"/>
</dbReference>
<proteinExistence type="predicted"/>
<dbReference type="AlphaFoldDB" id="A0A8H3IAQ9"/>
<dbReference type="SUPFAM" id="SSF52540">
    <property type="entry name" value="P-loop containing nucleoside triphosphate hydrolases"/>
    <property type="match status" value="1"/>
</dbReference>
<dbReference type="Pfam" id="PF24883">
    <property type="entry name" value="NPHP3_N"/>
    <property type="match status" value="1"/>
</dbReference>
<dbReference type="Proteomes" id="UP000664169">
    <property type="component" value="Unassembled WGS sequence"/>
</dbReference>
<accession>A0A8H3IAQ9</accession>
<keyword evidence="6" id="KW-1185">Reference proteome</keyword>
<protein>
    <recommendedName>
        <fullName evidence="7">NACHT domain-containing protein</fullName>
    </recommendedName>
</protein>
<dbReference type="InterPro" id="IPR056693">
    <property type="entry name" value="DUF7791"/>
</dbReference>
<evidence type="ECO:0000259" key="3">
    <source>
        <dbReference type="Pfam" id="PF24883"/>
    </source>
</evidence>
<reference evidence="5" key="1">
    <citation type="submission" date="2021-03" db="EMBL/GenBank/DDBJ databases">
        <authorList>
            <person name="Tagirdzhanova G."/>
        </authorList>
    </citation>
    <scope>NUCLEOTIDE SEQUENCE</scope>
</reference>
<evidence type="ECO:0000313" key="6">
    <source>
        <dbReference type="Proteomes" id="UP000664169"/>
    </source>
</evidence>
<evidence type="ECO:0000313" key="5">
    <source>
        <dbReference type="EMBL" id="CAF9906639.1"/>
    </source>
</evidence>
<keyword evidence="1" id="KW-0677">Repeat</keyword>
<name>A0A8H3IAQ9_9LECA</name>
<comment type="caution">
    <text evidence="5">The sequence shown here is derived from an EMBL/GenBank/DDBJ whole genome shotgun (WGS) entry which is preliminary data.</text>
</comment>
<evidence type="ECO:0000259" key="2">
    <source>
        <dbReference type="Pfam" id="PF17107"/>
    </source>
</evidence>
<feature type="domain" description="DUF7791" evidence="4">
    <location>
        <begin position="543"/>
        <end position="669"/>
    </location>
</feature>
<dbReference type="InterPro" id="IPR031352">
    <property type="entry name" value="SesA"/>
</dbReference>
<dbReference type="OrthoDB" id="443402at2759"/>
<organism evidence="5 6">
    <name type="scientific">Gomphillus americanus</name>
    <dbReference type="NCBI Taxonomy" id="1940652"/>
    <lineage>
        <taxon>Eukaryota</taxon>
        <taxon>Fungi</taxon>
        <taxon>Dikarya</taxon>
        <taxon>Ascomycota</taxon>
        <taxon>Pezizomycotina</taxon>
        <taxon>Lecanoromycetes</taxon>
        <taxon>OSLEUM clade</taxon>
        <taxon>Ostropomycetidae</taxon>
        <taxon>Ostropales</taxon>
        <taxon>Graphidaceae</taxon>
        <taxon>Gomphilloideae</taxon>
        <taxon>Gomphillus</taxon>
    </lineage>
</organism>
<feature type="domain" description="NACHT-NTPase and P-loop NTPases N-terminal" evidence="2">
    <location>
        <begin position="20"/>
        <end position="135"/>
    </location>
</feature>
<dbReference type="PANTHER" id="PTHR10039:SF5">
    <property type="entry name" value="NACHT DOMAIN-CONTAINING PROTEIN"/>
    <property type="match status" value="1"/>
</dbReference>
<evidence type="ECO:0008006" key="7">
    <source>
        <dbReference type="Google" id="ProtNLM"/>
    </source>
</evidence>
<dbReference type="Pfam" id="PF17107">
    <property type="entry name" value="SesA"/>
    <property type="match status" value="1"/>
</dbReference>
<dbReference type="Gene3D" id="3.40.50.300">
    <property type="entry name" value="P-loop containing nucleotide triphosphate hydrolases"/>
    <property type="match status" value="1"/>
</dbReference>